<dbReference type="CDD" id="cd00009">
    <property type="entry name" value="AAA"/>
    <property type="match status" value="1"/>
</dbReference>
<dbReference type="OrthoDB" id="9761705at2"/>
<dbReference type="FunFam" id="3.40.50.300:FF:000006">
    <property type="entry name" value="DNA-binding transcriptional regulator NtrC"/>
    <property type="match status" value="1"/>
</dbReference>
<keyword evidence="5" id="KW-0804">Transcription</keyword>
<keyword evidence="8" id="KW-1185">Reference proteome</keyword>
<dbReference type="InterPro" id="IPR002078">
    <property type="entry name" value="Sigma_54_int"/>
</dbReference>
<dbReference type="InterPro" id="IPR027417">
    <property type="entry name" value="P-loop_NTPase"/>
</dbReference>
<organism evidence="7 8">
    <name type="scientific">Paucimonas lemoignei</name>
    <name type="common">Pseudomonas lemoignei</name>
    <dbReference type="NCBI Taxonomy" id="29443"/>
    <lineage>
        <taxon>Bacteria</taxon>
        <taxon>Pseudomonadati</taxon>
        <taxon>Pseudomonadota</taxon>
        <taxon>Betaproteobacteria</taxon>
        <taxon>Burkholderiales</taxon>
        <taxon>Burkholderiaceae</taxon>
        <taxon>Paucimonas</taxon>
    </lineage>
</organism>
<sequence>MLNDYRISDTPQAAVRYLACEPRIPVIATISDETQKPQPQVLARFGDLYGASRPMRQLFRMIAKVAPTQANVLIEGESGTGKELVANTIYLMSGRAGQPFVAVNCGAISPNLMEAELFGHERGSFTGAVRSRKGCFERADGGILFLDEVTEMPMDMQIKLLRILETGRFCRVGADSETEVKVRVIAATNRCPKQAVRDGILRSDLYYRLSVFPLQVPALRERGEDIELIANVFLDRLNREDHTNKVFSQASRQFMQTYHWPGNVRELKNAVQRAFILADRELDLTAAMTAPSPALSEAVQADREESGDCVTLQVGSTLEEAQRKLICATLGHYNGNKTLAAAVLGVSLKTLYNRLKEYESKPSGAG</sequence>
<dbReference type="Proteomes" id="UP000295382">
    <property type="component" value="Unassembled WGS sequence"/>
</dbReference>
<protein>
    <submittedName>
        <fullName evidence="7">Two component Fis family sigma54 specific transcriptional regulator</fullName>
    </submittedName>
</protein>
<evidence type="ECO:0000256" key="1">
    <source>
        <dbReference type="ARBA" id="ARBA00022741"/>
    </source>
</evidence>
<dbReference type="AlphaFoldDB" id="A0A4R3HS77"/>
<dbReference type="InterPro" id="IPR025944">
    <property type="entry name" value="Sigma_54_int_dom_CS"/>
</dbReference>
<keyword evidence="1" id="KW-0547">Nucleotide-binding</keyword>
<keyword evidence="3" id="KW-0805">Transcription regulation</keyword>
<dbReference type="InterPro" id="IPR003593">
    <property type="entry name" value="AAA+_ATPase"/>
</dbReference>
<accession>A0A4R3HS77</accession>
<dbReference type="InterPro" id="IPR009057">
    <property type="entry name" value="Homeodomain-like_sf"/>
</dbReference>
<dbReference type="GO" id="GO:0006355">
    <property type="term" value="P:regulation of DNA-templated transcription"/>
    <property type="evidence" value="ECO:0007669"/>
    <property type="project" value="InterPro"/>
</dbReference>
<dbReference type="InterPro" id="IPR058031">
    <property type="entry name" value="AAA_lid_NorR"/>
</dbReference>
<feature type="domain" description="Sigma-54 factor interaction" evidence="6">
    <location>
        <begin position="48"/>
        <end position="276"/>
    </location>
</feature>
<dbReference type="RefSeq" id="WP_132259263.1">
    <property type="nucleotide sequence ID" value="NZ_SLZQ01000008.1"/>
</dbReference>
<dbReference type="PROSITE" id="PS00675">
    <property type="entry name" value="SIGMA54_INTERACT_1"/>
    <property type="match status" value="1"/>
</dbReference>
<dbReference type="Gene3D" id="1.10.10.60">
    <property type="entry name" value="Homeodomain-like"/>
    <property type="match status" value="1"/>
</dbReference>
<dbReference type="SUPFAM" id="SSF52540">
    <property type="entry name" value="P-loop containing nucleoside triphosphate hydrolases"/>
    <property type="match status" value="1"/>
</dbReference>
<dbReference type="Gene3D" id="3.40.50.300">
    <property type="entry name" value="P-loop containing nucleotide triphosphate hydrolases"/>
    <property type="match status" value="1"/>
</dbReference>
<keyword evidence="2" id="KW-0067">ATP-binding</keyword>
<reference evidence="7 8" key="1">
    <citation type="submission" date="2019-03" db="EMBL/GenBank/DDBJ databases">
        <title>Genomic Encyclopedia of Type Strains, Phase IV (KMG-IV): sequencing the most valuable type-strain genomes for metagenomic binning, comparative biology and taxonomic classification.</title>
        <authorList>
            <person name="Goeker M."/>
        </authorList>
    </citation>
    <scope>NUCLEOTIDE SEQUENCE [LARGE SCALE GENOMIC DNA]</scope>
    <source>
        <strain evidence="7 8">DSM 7445</strain>
    </source>
</reference>
<evidence type="ECO:0000256" key="2">
    <source>
        <dbReference type="ARBA" id="ARBA00022840"/>
    </source>
</evidence>
<dbReference type="Pfam" id="PF25601">
    <property type="entry name" value="AAA_lid_14"/>
    <property type="match status" value="1"/>
</dbReference>
<dbReference type="PANTHER" id="PTHR32071">
    <property type="entry name" value="TRANSCRIPTIONAL REGULATORY PROTEIN"/>
    <property type="match status" value="1"/>
</dbReference>
<comment type="caution">
    <text evidence="7">The sequence shown here is derived from an EMBL/GenBank/DDBJ whole genome shotgun (WGS) entry which is preliminary data.</text>
</comment>
<evidence type="ECO:0000313" key="8">
    <source>
        <dbReference type="Proteomes" id="UP000295382"/>
    </source>
</evidence>
<dbReference type="SMART" id="SM00382">
    <property type="entry name" value="AAA"/>
    <property type="match status" value="1"/>
</dbReference>
<dbReference type="GO" id="GO:0043565">
    <property type="term" value="F:sequence-specific DNA binding"/>
    <property type="evidence" value="ECO:0007669"/>
    <property type="project" value="InterPro"/>
</dbReference>
<dbReference type="PROSITE" id="PS50045">
    <property type="entry name" value="SIGMA54_INTERACT_4"/>
    <property type="match status" value="1"/>
</dbReference>
<dbReference type="PROSITE" id="PS00676">
    <property type="entry name" value="SIGMA54_INTERACT_2"/>
    <property type="match status" value="1"/>
</dbReference>
<keyword evidence="4" id="KW-0238">DNA-binding</keyword>
<dbReference type="Gene3D" id="1.10.8.60">
    <property type="match status" value="1"/>
</dbReference>
<evidence type="ECO:0000256" key="5">
    <source>
        <dbReference type="ARBA" id="ARBA00023163"/>
    </source>
</evidence>
<evidence type="ECO:0000256" key="3">
    <source>
        <dbReference type="ARBA" id="ARBA00023015"/>
    </source>
</evidence>
<dbReference type="InterPro" id="IPR002197">
    <property type="entry name" value="HTH_Fis"/>
</dbReference>
<dbReference type="GO" id="GO:0005524">
    <property type="term" value="F:ATP binding"/>
    <property type="evidence" value="ECO:0007669"/>
    <property type="project" value="UniProtKB-KW"/>
</dbReference>
<dbReference type="PRINTS" id="PR01590">
    <property type="entry name" value="HTHFIS"/>
</dbReference>
<evidence type="ECO:0000259" key="6">
    <source>
        <dbReference type="PROSITE" id="PS50045"/>
    </source>
</evidence>
<dbReference type="Pfam" id="PF00158">
    <property type="entry name" value="Sigma54_activat"/>
    <property type="match status" value="1"/>
</dbReference>
<dbReference type="SUPFAM" id="SSF46689">
    <property type="entry name" value="Homeodomain-like"/>
    <property type="match status" value="1"/>
</dbReference>
<dbReference type="Pfam" id="PF02954">
    <property type="entry name" value="HTH_8"/>
    <property type="match status" value="1"/>
</dbReference>
<evidence type="ECO:0000313" key="7">
    <source>
        <dbReference type="EMBL" id="TCS35996.1"/>
    </source>
</evidence>
<dbReference type="InterPro" id="IPR025943">
    <property type="entry name" value="Sigma_54_int_dom_ATP-bd_2"/>
</dbReference>
<evidence type="ECO:0000256" key="4">
    <source>
        <dbReference type="ARBA" id="ARBA00023125"/>
    </source>
</evidence>
<dbReference type="PANTHER" id="PTHR32071:SF100">
    <property type="entry name" value="RESPONSE REGULATOR PROTEIN PILR"/>
    <property type="match status" value="1"/>
</dbReference>
<dbReference type="InterPro" id="IPR025662">
    <property type="entry name" value="Sigma_54_int_dom_ATP-bd_1"/>
</dbReference>
<dbReference type="EMBL" id="SLZQ01000008">
    <property type="protein sequence ID" value="TCS35996.1"/>
    <property type="molecule type" value="Genomic_DNA"/>
</dbReference>
<name>A0A4R3HS77_PAULE</name>
<dbReference type="PROSITE" id="PS00688">
    <property type="entry name" value="SIGMA54_INTERACT_3"/>
    <property type="match status" value="1"/>
</dbReference>
<gene>
    <name evidence="7" type="ORF">EDC30_10859</name>
</gene>
<proteinExistence type="predicted"/>